<dbReference type="GO" id="GO:0004553">
    <property type="term" value="F:hydrolase activity, hydrolyzing O-glycosyl compounds"/>
    <property type="evidence" value="ECO:0007669"/>
    <property type="project" value="InterPro"/>
</dbReference>
<feature type="compositionally biased region" description="Basic and acidic residues" evidence="6">
    <location>
        <begin position="45"/>
        <end position="56"/>
    </location>
</feature>
<evidence type="ECO:0000256" key="5">
    <source>
        <dbReference type="RuleBase" id="RU361187"/>
    </source>
</evidence>
<protein>
    <recommendedName>
        <fullName evidence="9">Glycoside hydrolase family 43 protein</fullName>
    </recommendedName>
</protein>
<reference evidence="7 8" key="1">
    <citation type="journal article" date="2024" name="Nat. Commun.">
        <title>Phylogenomics reveals the evolutionary origins of lichenization in chlorophyte algae.</title>
        <authorList>
            <person name="Puginier C."/>
            <person name="Libourel C."/>
            <person name="Otte J."/>
            <person name="Skaloud P."/>
            <person name="Haon M."/>
            <person name="Grisel S."/>
            <person name="Petersen M."/>
            <person name="Berrin J.G."/>
            <person name="Delaux P.M."/>
            <person name="Dal Grande F."/>
            <person name="Keller J."/>
        </authorList>
    </citation>
    <scope>NUCLEOTIDE SEQUENCE [LARGE SCALE GENOMIC DNA]</scope>
    <source>
        <strain evidence="7 8">SAG 2145</strain>
    </source>
</reference>
<evidence type="ECO:0000313" key="7">
    <source>
        <dbReference type="EMBL" id="KAK9817348.1"/>
    </source>
</evidence>
<dbReference type="InterPro" id="IPR023296">
    <property type="entry name" value="Glyco_hydro_beta-prop_sf"/>
</dbReference>
<gene>
    <name evidence="7" type="ORF">WJX74_009018</name>
</gene>
<dbReference type="AlphaFoldDB" id="A0AAW1Q8I2"/>
<evidence type="ECO:0000256" key="2">
    <source>
        <dbReference type="ARBA" id="ARBA00022801"/>
    </source>
</evidence>
<dbReference type="EMBL" id="JALJOS010000074">
    <property type="protein sequence ID" value="KAK9817348.1"/>
    <property type="molecule type" value="Genomic_DNA"/>
</dbReference>
<feature type="region of interest" description="Disordered" evidence="6">
    <location>
        <begin position="1"/>
        <end position="113"/>
    </location>
</feature>
<evidence type="ECO:0000256" key="4">
    <source>
        <dbReference type="PIRSR" id="PIRSR606710-2"/>
    </source>
</evidence>
<dbReference type="InterPro" id="IPR051795">
    <property type="entry name" value="Glycosyl_Hydrlase_43"/>
</dbReference>
<dbReference type="PANTHER" id="PTHR42812:SF5">
    <property type="entry name" value="ENDO-ARABINASE"/>
    <property type="match status" value="1"/>
</dbReference>
<dbReference type="CDD" id="cd08999">
    <property type="entry name" value="GH43_ABN-like"/>
    <property type="match status" value="1"/>
</dbReference>
<dbReference type="Gene3D" id="2.115.10.20">
    <property type="entry name" value="Glycosyl hydrolase domain, family 43"/>
    <property type="match status" value="1"/>
</dbReference>
<keyword evidence="8" id="KW-1185">Reference proteome</keyword>
<evidence type="ECO:0000256" key="3">
    <source>
        <dbReference type="ARBA" id="ARBA00023295"/>
    </source>
</evidence>
<evidence type="ECO:0008006" key="9">
    <source>
        <dbReference type="Google" id="ProtNLM"/>
    </source>
</evidence>
<dbReference type="SUPFAM" id="SSF75005">
    <property type="entry name" value="Arabinanase/levansucrase/invertase"/>
    <property type="match status" value="1"/>
</dbReference>
<proteinExistence type="inferred from homology"/>
<name>A0AAW1Q8I2_9CHLO</name>
<dbReference type="GO" id="GO:0005975">
    <property type="term" value="P:carbohydrate metabolic process"/>
    <property type="evidence" value="ECO:0007669"/>
    <property type="project" value="InterPro"/>
</dbReference>
<comment type="caution">
    <text evidence="7">The sequence shown here is derived from an EMBL/GenBank/DDBJ whole genome shotgun (WGS) entry which is preliminary data.</text>
</comment>
<organism evidence="7 8">
    <name type="scientific">Apatococcus lobatus</name>
    <dbReference type="NCBI Taxonomy" id="904363"/>
    <lineage>
        <taxon>Eukaryota</taxon>
        <taxon>Viridiplantae</taxon>
        <taxon>Chlorophyta</taxon>
        <taxon>core chlorophytes</taxon>
        <taxon>Trebouxiophyceae</taxon>
        <taxon>Chlorellales</taxon>
        <taxon>Chlorellaceae</taxon>
        <taxon>Apatococcus</taxon>
    </lineage>
</organism>
<comment type="similarity">
    <text evidence="1 5">Belongs to the glycosyl hydrolase 43 family.</text>
</comment>
<dbReference type="PANTHER" id="PTHR42812">
    <property type="entry name" value="BETA-XYLOSIDASE"/>
    <property type="match status" value="1"/>
</dbReference>
<sequence>MRGGAATRPHQQRKGDAEGITVPSSSGGFPPHATGVCQHFQDGSPVDHHGKHEDGHQSFLPLPPLFATAPQLARKRRMEHPAQHRKRKQPADIPAPSNAPPKQSKRGGAGGTIQTYLVGPSKRPHRFLATLRSNIARAAISHGGRKLSCTTFTNPLINSDFPDPSSPILGEDGLLHVFATNSMGFNIQHATASQGSLGIWTYVNTDALPENGFPIWGDSNNGYTWAPSVINIGGMFNMYYTARNINASTQCVGRAVSSVAGGPFLDSSASPFLCQYNLGGTIDAQPFQDSDGKLYLLFKNDGNSIGVTSQIFIQKLTADGSALEGSAISLLQSGAAWENGIIEAPFMKLCQGDKYCLFYSGASYGDCTYAVGVATSVSVTGPFIKNPSNPILASQGAVCGPGGQSFYDSSYAVFHSWNDPTFKYRPMSLAGATDSGSYFSTPTYGASTCQ</sequence>
<keyword evidence="3 5" id="KW-0326">Glycosidase</keyword>
<evidence type="ECO:0000313" key="8">
    <source>
        <dbReference type="Proteomes" id="UP001438707"/>
    </source>
</evidence>
<dbReference type="Pfam" id="PF04616">
    <property type="entry name" value="Glyco_hydro_43"/>
    <property type="match status" value="1"/>
</dbReference>
<feature type="site" description="Important for catalytic activity, responsible for pKa modulation of the active site Glu and correct orientation of both the proton donor and substrate" evidence="4">
    <location>
        <position position="283"/>
    </location>
</feature>
<dbReference type="InterPro" id="IPR006710">
    <property type="entry name" value="Glyco_hydro_43"/>
</dbReference>
<accession>A0AAW1Q8I2</accession>
<feature type="compositionally biased region" description="Basic residues" evidence="6">
    <location>
        <begin position="73"/>
        <end position="88"/>
    </location>
</feature>
<dbReference type="Proteomes" id="UP001438707">
    <property type="component" value="Unassembled WGS sequence"/>
</dbReference>
<keyword evidence="2 5" id="KW-0378">Hydrolase</keyword>
<evidence type="ECO:0000256" key="6">
    <source>
        <dbReference type="SAM" id="MobiDB-lite"/>
    </source>
</evidence>
<evidence type="ECO:0000256" key="1">
    <source>
        <dbReference type="ARBA" id="ARBA00009865"/>
    </source>
</evidence>